<keyword evidence="2" id="KW-0547">Nucleotide-binding</keyword>
<dbReference type="InterPro" id="IPR027417">
    <property type="entry name" value="P-loop_NTPase"/>
</dbReference>
<dbReference type="RefSeq" id="WP_354634807.1">
    <property type="nucleotide sequence ID" value="NZ_CP159837.1"/>
</dbReference>
<reference evidence="2" key="1">
    <citation type="submission" date="2024-07" db="EMBL/GenBank/DDBJ databases">
        <authorList>
            <person name="Kim Y.J."/>
            <person name="Jeong J.Y."/>
        </authorList>
    </citation>
    <scope>NUCLEOTIDE SEQUENCE</scope>
    <source>
        <strain evidence="2">GIHE-MW2</strain>
    </source>
</reference>
<name>A0AAU8J9E5_9CYAN</name>
<dbReference type="InterPro" id="IPR041664">
    <property type="entry name" value="AAA_16"/>
</dbReference>
<dbReference type="SUPFAM" id="SSF52540">
    <property type="entry name" value="P-loop containing nucleoside triphosphate hydrolases"/>
    <property type="match status" value="1"/>
</dbReference>
<dbReference type="GO" id="GO:0005524">
    <property type="term" value="F:ATP binding"/>
    <property type="evidence" value="ECO:0007669"/>
    <property type="project" value="UniProtKB-KW"/>
</dbReference>
<sequence>MATIDDIIKQDVNPFDPVTFYTSDFWQESQQSGLTVDSIHQEAIAEITELLNQVAKDHQTRSILLLGDRGSGKSYLLSRLKQQLNQSAFFAYIGPWVEQGQIWRHILRYTVDSLMQKPAGETESQLLLWLKSLSAFRDRGLKKKILGERGLFIHNLRGTYPSGIYNPNEFFGALYDLTNPDLYYTVCDWLRGDDLDEESLKAIRVKRSIDNETDAKNILSNFGKISANTQPIVLCFDQIDKVAETAGHEELQALFTVNTTIHNERLKNFFIIISLIKNTWEQHKKNILEADQDRIYKGVSLKSITWDQAESLWAKRLDFFHQQASPKPPSPIYPLTRQVLEAKFPAGKTFPRYALQLARQLYQNYKLNLAVDVKPNPQPEPPQTKTPLDAIAAFNLLWQHEFKKTQEKILKIRHFSNSELIQMLREALEAFEVAKIQPRLLPSEKYHNSSLSCQLPQVSGKVGLVWTEDSNLMNFFHFMNACHKTINHNLCQKLYLIRETGLGNAQNKGYTLYKQIFTGMHHVHIIPSLESVHYLATYHSLVNAAAAGELVVGDRTPNIPELQSIVREAKILHDCQLLQDLGIFAQTQSKQPDLVNPKDEQLLKAKKYMLSLVETQQLLGRSILENNMLTFDMRLTPETINQLICELVDEQKIQVSDPGTNRADQFIFWVPKSAV</sequence>
<proteinExistence type="predicted"/>
<dbReference type="Pfam" id="PF13191">
    <property type="entry name" value="AAA_16"/>
    <property type="match status" value="1"/>
</dbReference>
<dbReference type="AlphaFoldDB" id="A0AAU8J9E5"/>
<organism evidence="2">
    <name type="scientific">Planktothricoides raciborskii GIHE-MW2</name>
    <dbReference type="NCBI Taxonomy" id="2792601"/>
    <lineage>
        <taxon>Bacteria</taxon>
        <taxon>Bacillati</taxon>
        <taxon>Cyanobacteriota</taxon>
        <taxon>Cyanophyceae</taxon>
        <taxon>Oscillatoriophycideae</taxon>
        <taxon>Oscillatoriales</taxon>
        <taxon>Oscillatoriaceae</taxon>
        <taxon>Planktothricoides</taxon>
    </lineage>
</organism>
<dbReference type="EMBL" id="CP159837">
    <property type="protein sequence ID" value="XCM35166.1"/>
    <property type="molecule type" value="Genomic_DNA"/>
</dbReference>
<accession>A0AAU8J9E5</accession>
<keyword evidence="2" id="KW-0067">ATP-binding</keyword>
<gene>
    <name evidence="2" type="ORF">ABWT76_003825</name>
</gene>
<dbReference type="Gene3D" id="3.40.50.300">
    <property type="entry name" value="P-loop containing nucleotide triphosphate hydrolases"/>
    <property type="match status" value="1"/>
</dbReference>
<evidence type="ECO:0000313" key="2">
    <source>
        <dbReference type="EMBL" id="XCM35166.1"/>
    </source>
</evidence>
<evidence type="ECO:0000259" key="1">
    <source>
        <dbReference type="Pfam" id="PF13191"/>
    </source>
</evidence>
<protein>
    <submittedName>
        <fullName evidence="2">ATP-binding protein</fullName>
    </submittedName>
</protein>
<feature type="domain" description="Orc1-like AAA ATPase" evidence="1">
    <location>
        <begin position="42"/>
        <end position="259"/>
    </location>
</feature>